<feature type="non-terminal residue" evidence="2">
    <location>
        <position position="1"/>
    </location>
</feature>
<reference evidence="2 3" key="1">
    <citation type="submission" date="2017-09" db="EMBL/GenBank/DDBJ databases">
        <title>Metagenomic Analysis Reveals Denitrifying Candidatus Accumulibacter and Flanking Population as a Source of N2O.</title>
        <authorList>
            <person name="Gao H."/>
            <person name="Mao Y."/>
            <person name="Zhao X."/>
            <person name="Liu W.-T."/>
            <person name="Zhang T."/>
            <person name="Wells G."/>
        </authorList>
    </citation>
    <scope>NUCLEOTIDE SEQUENCE [LARGE SCALE GENOMIC DNA]</scope>
    <source>
        <strain evidence="2">CANDO_2_IC</strain>
    </source>
</reference>
<sequence>ADADADADADAAQGVPAAPALDTLDAEAGETPLEGSMHATSLIEIVRFDTLFDALSDLDGGSENPVFTSSAEIGAQIDPWPISLASIGGSADTADPVGFAFPAGGGTLDFDTAASAPEDFSAAPPPEFATAMQLGNVDFVVI</sequence>
<gene>
    <name evidence="2" type="ORF">CRU78_11900</name>
</gene>
<organism evidence="2 3">
    <name type="scientific">Candidatus Accumulibacter phosphatis</name>
    <dbReference type="NCBI Taxonomy" id="327160"/>
    <lineage>
        <taxon>Bacteria</taxon>
        <taxon>Pseudomonadati</taxon>
        <taxon>Pseudomonadota</taxon>
        <taxon>Betaproteobacteria</taxon>
        <taxon>Candidatus Accumulibacter</taxon>
    </lineage>
</organism>
<comment type="caution">
    <text evidence="2">The sequence shown here is derived from an EMBL/GenBank/DDBJ whole genome shotgun (WGS) entry which is preliminary data.</text>
</comment>
<dbReference type="Proteomes" id="UP000342300">
    <property type="component" value="Unassembled WGS sequence"/>
</dbReference>
<protein>
    <submittedName>
        <fullName evidence="2">Uncharacterized protein</fullName>
    </submittedName>
</protein>
<proteinExistence type="predicted"/>
<dbReference type="AlphaFoldDB" id="A0A6A7RW94"/>
<evidence type="ECO:0000313" key="2">
    <source>
        <dbReference type="EMBL" id="MQM31176.1"/>
    </source>
</evidence>
<accession>A0A6A7RW94</accession>
<evidence type="ECO:0000313" key="3">
    <source>
        <dbReference type="Proteomes" id="UP000342300"/>
    </source>
</evidence>
<feature type="region of interest" description="Disordered" evidence="1">
    <location>
        <begin position="1"/>
        <end position="23"/>
    </location>
</feature>
<evidence type="ECO:0000256" key="1">
    <source>
        <dbReference type="SAM" id="MobiDB-lite"/>
    </source>
</evidence>
<name>A0A6A7RW94_9PROT</name>
<dbReference type="EMBL" id="PDHS01000275">
    <property type="protein sequence ID" value="MQM31176.1"/>
    <property type="molecule type" value="Genomic_DNA"/>
</dbReference>